<feature type="compositionally biased region" description="Polar residues" evidence="1">
    <location>
        <begin position="464"/>
        <end position="483"/>
    </location>
</feature>
<dbReference type="EMBL" id="KV875094">
    <property type="protein sequence ID" value="OIW33262.1"/>
    <property type="molecule type" value="Genomic_DNA"/>
</dbReference>
<dbReference type="SUPFAM" id="SSF57889">
    <property type="entry name" value="Cysteine-rich domain"/>
    <property type="match status" value="1"/>
</dbReference>
<feature type="compositionally biased region" description="Polar residues" evidence="1">
    <location>
        <begin position="517"/>
        <end position="528"/>
    </location>
</feature>
<name>A0A1J7J0I1_9PEZI</name>
<dbReference type="Proteomes" id="UP000182658">
    <property type="component" value="Unassembled WGS sequence"/>
</dbReference>
<feature type="compositionally biased region" description="Polar residues" evidence="1">
    <location>
        <begin position="184"/>
        <end position="196"/>
    </location>
</feature>
<feature type="region of interest" description="Disordered" evidence="1">
    <location>
        <begin position="574"/>
        <end position="602"/>
    </location>
</feature>
<feature type="compositionally biased region" description="Low complexity" evidence="1">
    <location>
        <begin position="291"/>
        <end position="303"/>
    </location>
</feature>
<dbReference type="InParanoid" id="A0A1J7J0I1"/>
<sequence length="729" mass="77776">METATLPSPKGKSRFSKALPAPPSFLKALRGLPSSPQPSKSHLPPARKPLPTVSAGPPSLPPKANLPSPVSPSNTMAKPLDSPLPPAPLSTKANAPLPLPTIQRRPVAAGSPGLSSPDDSPLSSLLSAYTDSNRSSDSTHISSNDGVTPASSAQHSYQPSPKHDSSPFAAAAGSPKLDELFFTPLSTQTGGNNGTRNQERGDGMQQTAESNTKQLPLPPFKDFDIGTQRQPTTEHIPASGDSPSTDFTLGAPRPSPETTISQSPQSQPQIWRRRSLKAEKHLAVTELKLVTSNGSTTSTSSIPAPQPPPKEPSSTLLQPQISASASGASAPVRSPLPLTPNAAFPGRNIRPVASRQQLVEDGPDNMGQEVSRVKNTLKKADRGESSGVIRQASPSGATTHAKSGSISSPVRLPTPEYDTDDFKGPMVETIVSPVSPASSPELRSEPRQRQERLVQESKELPPVKSSSSFLPSQNIGNQENPNSLAPKPSLQGLDARSPVGLPSSPAASRSGAPQSSNQFPARTTSKAPASSPGASELRTGNFNPAPVSAPPPKARTVSEVGSIETIKAARQEQFFPARETQLVKEEAREDDTTSHPGAERFPRGWEREIPKDTVFQPVPISDRHHRCMNRHQIMHQVRNTYYPLACQACNLKDISWRYVCGSCNVRICKSCRMSLRKFNGDLHALMKHNDTVIVEQSTELEFDHEEAAIQGGRAAAAQHKSSSQTLPGR</sequence>
<evidence type="ECO:0000313" key="2">
    <source>
        <dbReference type="EMBL" id="OIW33262.1"/>
    </source>
</evidence>
<protein>
    <submittedName>
        <fullName evidence="2">Uncharacterized protein</fullName>
    </submittedName>
</protein>
<feature type="compositionally biased region" description="Low complexity" evidence="1">
    <location>
        <begin position="502"/>
        <end position="516"/>
    </location>
</feature>
<feature type="compositionally biased region" description="Low complexity" evidence="1">
    <location>
        <begin position="256"/>
        <end position="270"/>
    </location>
</feature>
<evidence type="ECO:0000313" key="3">
    <source>
        <dbReference type="Proteomes" id="UP000182658"/>
    </source>
</evidence>
<organism evidence="2 3">
    <name type="scientific">Coniochaeta ligniaria NRRL 30616</name>
    <dbReference type="NCBI Taxonomy" id="1408157"/>
    <lineage>
        <taxon>Eukaryota</taxon>
        <taxon>Fungi</taxon>
        <taxon>Dikarya</taxon>
        <taxon>Ascomycota</taxon>
        <taxon>Pezizomycotina</taxon>
        <taxon>Sordariomycetes</taxon>
        <taxon>Sordariomycetidae</taxon>
        <taxon>Coniochaetales</taxon>
        <taxon>Coniochaetaceae</taxon>
        <taxon>Coniochaeta</taxon>
    </lineage>
</organism>
<feature type="compositionally biased region" description="Low complexity" evidence="1">
    <location>
        <begin position="110"/>
        <end position="127"/>
    </location>
</feature>
<reference evidence="2 3" key="1">
    <citation type="submission" date="2016-10" db="EMBL/GenBank/DDBJ databases">
        <title>Draft genome sequence of Coniochaeta ligniaria NRRL30616, a lignocellulolytic fungus for bioabatement of inhibitors in plant biomass hydrolysates.</title>
        <authorList>
            <consortium name="DOE Joint Genome Institute"/>
            <person name="Jimenez D.J."/>
            <person name="Hector R.E."/>
            <person name="Riley R."/>
            <person name="Sun H."/>
            <person name="Grigoriev I.V."/>
            <person name="Van Elsas J.D."/>
            <person name="Nichols N.N."/>
        </authorList>
    </citation>
    <scope>NUCLEOTIDE SEQUENCE [LARGE SCALE GENOMIC DNA]</scope>
    <source>
        <strain evidence="2 3">NRRL 30616</strain>
    </source>
</reference>
<gene>
    <name evidence="2" type="ORF">CONLIGDRAFT_166194</name>
</gene>
<keyword evidence="3" id="KW-1185">Reference proteome</keyword>
<dbReference type="AlphaFoldDB" id="A0A1J7J0I1"/>
<dbReference type="OrthoDB" id="5425130at2759"/>
<feature type="region of interest" description="Disordered" evidence="1">
    <location>
        <begin position="1"/>
        <end position="559"/>
    </location>
</feature>
<feature type="compositionally biased region" description="Polar residues" evidence="1">
    <location>
        <begin position="392"/>
        <end position="408"/>
    </location>
</feature>
<feature type="compositionally biased region" description="Polar residues" evidence="1">
    <location>
        <begin position="316"/>
        <end position="327"/>
    </location>
</feature>
<proteinExistence type="predicted"/>
<evidence type="ECO:0000256" key="1">
    <source>
        <dbReference type="SAM" id="MobiDB-lite"/>
    </source>
</evidence>
<dbReference type="InterPro" id="IPR046349">
    <property type="entry name" value="C1-like_sf"/>
</dbReference>
<feature type="compositionally biased region" description="Polar residues" evidence="1">
    <location>
        <begin position="204"/>
        <end position="214"/>
    </location>
</feature>
<accession>A0A1J7J0I1</accession>
<feature type="compositionally biased region" description="Polar residues" evidence="1">
    <location>
        <begin position="129"/>
        <end position="159"/>
    </location>
</feature>
<feature type="compositionally biased region" description="Basic and acidic residues" evidence="1">
    <location>
        <begin position="442"/>
        <end position="461"/>
    </location>
</feature>
<feature type="compositionally biased region" description="Basic and acidic residues" evidence="1">
    <location>
        <begin position="581"/>
        <end position="602"/>
    </location>
</feature>